<dbReference type="PANTHER" id="PTHR43376:SF1">
    <property type="entry name" value="OLIGOPEPTIDE TRANSPORT SYSTEM PERMEASE PROTEIN"/>
    <property type="match status" value="1"/>
</dbReference>
<dbReference type="STRING" id="380244.SAMN05216298_1904"/>
<feature type="transmembrane region" description="Helical" evidence="5">
    <location>
        <begin position="110"/>
        <end position="133"/>
    </location>
</feature>
<dbReference type="Pfam" id="PF00528">
    <property type="entry name" value="BPD_transp_1"/>
    <property type="match status" value="1"/>
</dbReference>
<dbReference type="GO" id="GO:0005886">
    <property type="term" value="C:plasma membrane"/>
    <property type="evidence" value="ECO:0007669"/>
    <property type="project" value="UniProtKB-SubCell"/>
</dbReference>
<dbReference type="Proteomes" id="UP000198662">
    <property type="component" value="Unassembled WGS sequence"/>
</dbReference>
<dbReference type="PANTHER" id="PTHR43376">
    <property type="entry name" value="OLIGOPEPTIDE TRANSPORT SYSTEM PERMEASE PROTEIN"/>
    <property type="match status" value="1"/>
</dbReference>
<dbReference type="AlphaFoldDB" id="A0A1G9FML4"/>
<keyword evidence="5" id="KW-0813">Transport</keyword>
<evidence type="ECO:0000259" key="6">
    <source>
        <dbReference type="PROSITE" id="PS50928"/>
    </source>
</evidence>
<dbReference type="Gene3D" id="1.10.3720.10">
    <property type="entry name" value="MetI-like"/>
    <property type="match status" value="1"/>
</dbReference>
<dbReference type="OrthoDB" id="3747763at2"/>
<feature type="domain" description="ABC transmembrane type-1" evidence="6">
    <location>
        <begin position="106"/>
        <end position="316"/>
    </location>
</feature>
<feature type="transmembrane region" description="Helical" evidence="5">
    <location>
        <begin position="256"/>
        <end position="277"/>
    </location>
</feature>
<dbReference type="PROSITE" id="PS50928">
    <property type="entry name" value="ABC_TM1"/>
    <property type="match status" value="1"/>
</dbReference>
<organism evidence="7 8">
    <name type="scientific">Glycomyces sambucus</name>
    <dbReference type="NCBI Taxonomy" id="380244"/>
    <lineage>
        <taxon>Bacteria</taxon>
        <taxon>Bacillati</taxon>
        <taxon>Actinomycetota</taxon>
        <taxon>Actinomycetes</taxon>
        <taxon>Glycomycetales</taxon>
        <taxon>Glycomycetaceae</taxon>
        <taxon>Glycomyces</taxon>
    </lineage>
</organism>
<dbReference type="CDD" id="cd06261">
    <property type="entry name" value="TM_PBP2"/>
    <property type="match status" value="1"/>
</dbReference>
<comment type="subcellular location">
    <subcellularLocation>
        <location evidence="5">Cell membrane</location>
        <topology evidence="5">Multi-pass membrane protein</topology>
    </subcellularLocation>
    <subcellularLocation>
        <location evidence="1">Membrane</location>
        <topology evidence="1">Multi-pass membrane protein</topology>
    </subcellularLocation>
</comment>
<sequence length="335" mass="36420">MALLRHILSKLGWYAAAFAAALALNFFLPRLLPGNPVDTLIGQALRGHASSETKQRVYETYVAEFGLDQGLWSQFLTYIGKTLQGDFGTSFSRYPAEVATMIGDALPWTIALQLPAVLLGWIIGNLVGAVAAYRRGGFDRSVYLSSLFLTAAPYYCLAVLLLYGLAVALPLFPTGGGWSFGNSPEWSAMFAVDAVSHWFLPFLSLLLVFIGGQAIGMRSMAVYEVDADYVRFAESFGLPDRKIVGYIFRNGMLPQITGLALAIGTLVGGALLTEIVFSYPGIGTLLYDAILNKDYPVIQAVTLLVLIVVLVANFLVDVLYGLIDPRIRAAERGER</sequence>
<evidence type="ECO:0000256" key="2">
    <source>
        <dbReference type="ARBA" id="ARBA00022692"/>
    </source>
</evidence>
<dbReference type="RefSeq" id="WP_091046667.1">
    <property type="nucleotide sequence ID" value="NZ_FNGF01000002.1"/>
</dbReference>
<dbReference type="SUPFAM" id="SSF161098">
    <property type="entry name" value="MetI-like"/>
    <property type="match status" value="1"/>
</dbReference>
<keyword evidence="2 5" id="KW-0812">Transmembrane</keyword>
<evidence type="ECO:0000256" key="4">
    <source>
        <dbReference type="ARBA" id="ARBA00023136"/>
    </source>
</evidence>
<evidence type="ECO:0000313" key="7">
    <source>
        <dbReference type="EMBL" id="SDK89616.1"/>
    </source>
</evidence>
<feature type="transmembrane region" description="Helical" evidence="5">
    <location>
        <begin position="297"/>
        <end position="323"/>
    </location>
</feature>
<dbReference type="InterPro" id="IPR035906">
    <property type="entry name" value="MetI-like_sf"/>
</dbReference>
<evidence type="ECO:0000256" key="5">
    <source>
        <dbReference type="RuleBase" id="RU363032"/>
    </source>
</evidence>
<comment type="similarity">
    <text evidence="5">Belongs to the binding-protein-dependent transport system permease family.</text>
</comment>
<proteinExistence type="inferred from homology"/>
<evidence type="ECO:0000256" key="3">
    <source>
        <dbReference type="ARBA" id="ARBA00022989"/>
    </source>
</evidence>
<accession>A0A1G9FML4</accession>
<name>A0A1G9FML4_9ACTN</name>
<keyword evidence="4 5" id="KW-0472">Membrane</keyword>
<evidence type="ECO:0000313" key="8">
    <source>
        <dbReference type="Proteomes" id="UP000198662"/>
    </source>
</evidence>
<reference evidence="8" key="1">
    <citation type="submission" date="2016-10" db="EMBL/GenBank/DDBJ databases">
        <authorList>
            <person name="Varghese N."/>
            <person name="Submissions S."/>
        </authorList>
    </citation>
    <scope>NUCLEOTIDE SEQUENCE [LARGE SCALE GENOMIC DNA]</scope>
    <source>
        <strain evidence="8">CGMCC 4.3147</strain>
    </source>
</reference>
<feature type="transmembrane region" description="Helical" evidence="5">
    <location>
        <begin position="12"/>
        <end position="32"/>
    </location>
</feature>
<protein>
    <submittedName>
        <fullName evidence="7">Peptide/nickel transport system permease protein</fullName>
    </submittedName>
</protein>
<dbReference type="EMBL" id="FNGF01000002">
    <property type="protein sequence ID" value="SDK89616.1"/>
    <property type="molecule type" value="Genomic_DNA"/>
</dbReference>
<evidence type="ECO:0000256" key="1">
    <source>
        <dbReference type="ARBA" id="ARBA00004141"/>
    </source>
</evidence>
<keyword evidence="8" id="KW-1185">Reference proteome</keyword>
<feature type="transmembrane region" description="Helical" evidence="5">
    <location>
        <begin position="186"/>
        <end position="210"/>
    </location>
</feature>
<gene>
    <name evidence="7" type="ORF">SAMN05216298_1904</name>
</gene>
<keyword evidence="3 5" id="KW-1133">Transmembrane helix</keyword>
<dbReference type="GO" id="GO:0055085">
    <property type="term" value="P:transmembrane transport"/>
    <property type="evidence" value="ECO:0007669"/>
    <property type="project" value="InterPro"/>
</dbReference>
<feature type="transmembrane region" description="Helical" evidence="5">
    <location>
        <begin position="142"/>
        <end position="166"/>
    </location>
</feature>
<dbReference type="InterPro" id="IPR000515">
    <property type="entry name" value="MetI-like"/>
</dbReference>